<reference evidence="6 7" key="1">
    <citation type="submission" date="2019-03" db="EMBL/GenBank/DDBJ databases">
        <title>Genomic Encyclopedia of Type Strains, Phase III (KMG-III): the genomes of soil and plant-associated and newly described type strains.</title>
        <authorList>
            <person name="Whitman W."/>
        </authorList>
    </citation>
    <scope>NUCLEOTIDE SEQUENCE [LARGE SCALE GENOMIC DNA]</scope>
    <source>
        <strain evidence="6 7">CECT 8446</strain>
    </source>
</reference>
<dbReference type="PANTHER" id="PTHR33798:SF5">
    <property type="entry name" value="FLAVIN REDUCTASE LIKE DOMAIN-CONTAINING PROTEIN"/>
    <property type="match status" value="1"/>
</dbReference>
<dbReference type="Proteomes" id="UP000294535">
    <property type="component" value="Unassembled WGS sequence"/>
</dbReference>
<dbReference type="GO" id="GO:0010181">
    <property type="term" value="F:FMN binding"/>
    <property type="evidence" value="ECO:0007669"/>
    <property type="project" value="InterPro"/>
</dbReference>
<evidence type="ECO:0000313" key="6">
    <source>
        <dbReference type="EMBL" id="TDQ15006.1"/>
    </source>
</evidence>
<dbReference type="GO" id="GO:0016646">
    <property type="term" value="F:oxidoreductase activity, acting on the CH-NH group of donors, NAD or NADP as acceptor"/>
    <property type="evidence" value="ECO:0007669"/>
    <property type="project" value="UniProtKB-ARBA"/>
</dbReference>
<dbReference type="PANTHER" id="PTHR33798">
    <property type="entry name" value="FLAVOPROTEIN OXYGENASE"/>
    <property type="match status" value="1"/>
</dbReference>
<dbReference type="Pfam" id="PF01613">
    <property type="entry name" value="Flavin_Reduct"/>
    <property type="match status" value="1"/>
</dbReference>
<comment type="cofactor">
    <cofactor evidence="1">
        <name>FMN</name>
        <dbReference type="ChEBI" id="CHEBI:58210"/>
    </cofactor>
</comment>
<keyword evidence="7" id="KW-1185">Reference proteome</keyword>
<gene>
    <name evidence="6" type="ORF">DFQ04_2890</name>
</gene>
<dbReference type="SUPFAM" id="SSF50475">
    <property type="entry name" value="FMN-binding split barrel"/>
    <property type="match status" value="1"/>
</dbReference>
<keyword evidence="3" id="KW-0288">FMN</keyword>
<evidence type="ECO:0000256" key="2">
    <source>
        <dbReference type="ARBA" id="ARBA00022630"/>
    </source>
</evidence>
<dbReference type="InterPro" id="IPR012349">
    <property type="entry name" value="Split_barrel_FMN-bd"/>
</dbReference>
<dbReference type="InterPro" id="IPR002563">
    <property type="entry name" value="Flavin_Rdtase-like_dom"/>
</dbReference>
<dbReference type="OrthoDB" id="9794638at2"/>
<dbReference type="Gene3D" id="2.30.110.10">
    <property type="entry name" value="Electron Transport, Fmn-binding Protein, Chain A"/>
    <property type="match status" value="1"/>
</dbReference>
<evidence type="ECO:0000256" key="1">
    <source>
        <dbReference type="ARBA" id="ARBA00001917"/>
    </source>
</evidence>
<comment type="caution">
    <text evidence="6">The sequence shown here is derived from an EMBL/GenBank/DDBJ whole genome shotgun (WGS) entry which is preliminary data.</text>
</comment>
<dbReference type="RefSeq" id="WP_133557007.1">
    <property type="nucleotide sequence ID" value="NZ_SNYF01000008.1"/>
</dbReference>
<dbReference type="AlphaFoldDB" id="A0A4R6T5H2"/>
<dbReference type="EMBL" id="SNYF01000008">
    <property type="protein sequence ID" value="TDQ15006.1"/>
    <property type="molecule type" value="Genomic_DNA"/>
</dbReference>
<comment type="similarity">
    <text evidence="4">Belongs to the flavoredoxin family.</text>
</comment>
<accession>A0A4R6T5H2</accession>
<keyword evidence="2" id="KW-0285">Flavoprotein</keyword>
<organism evidence="6 7">
    <name type="scientific">Algoriphagus boseongensis</name>
    <dbReference type="NCBI Taxonomy" id="1442587"/>
    <lineage>
        <taxon>Bacteria</taxon>
        <taxon>Pseudomonadati</taxon>
        <taxon>Bacteroidota</taxon>
        <taxon>Cytophagia</taxon>
        <taxon>Cytophagales</taxon>
        <taxon>Cyclobacteriaceae</taxon>
        <taxon>Algoriphagus</taxon>
    </lineage>
</organism>
<evidence type="ECO:0000256" key="3">
    <source>
        <dbReference type="ARBA" id="ARBA00022643"/>
    </source>
</evidence>
<feature type="domain" description="Flavin reductase like" evidence="5">
    <location>
        <begin position="20"/>
        <end position="175"/>
    </location>
</feature>
<name>A0A4R6T5H2_9BACT</name>
<protein>
    <submittedName>
        <fullName evidence="6">Flavin reductase (DIM6/NTAB) family NADH-FMN oxidoreductase RutF</fullName>
    </submittedName>
</protein>
<sequence length="300" mass="33293">MKSIYPKDLKTQDLQAVLQSVVAPRPIAFASTIDKEGNVNLSPFSFFNLFSANPPILVFSPSRRVRDNSTKHTLDNVLEVPEVVIHVVGFDLVEQLSLASTEYPKGVNEFVKAGLSSLKSDLVSPPRVKEAPVAIECRVVEVKALGTEGGAGNLVICEVVKIHLDEKILDENGMADPRKLEPVARLGGNWYSRVTSESLFQIPKPLTTLGIGVDSIPDIIRNSPVLTGNNLGRLGNVEQLPTLEELVAFAQTEPMVEMRIRFQNDPESWLDHLHRWAKEELEKGYVDLAWKILLQKQDVL</sequence>
<evidence type="ECO:0000256" key="4">
    <source>
        <dbReference type="ARBA" id="ARBA00038054"/>
    </source>
</evidence>
<evidence type="ECO:0000259" key="5">
    <source>
        <dbReference type="SMART" id="SM00903"/>
    </source>
</evidence>
<evidence type="ECO:0000313" key="7">
    <source>
        <dbReference type="Proteomes" id="UP000294535"/>
    </source>
</evidence>
<proteinExistence type="inferred from homology"/>
<dbReference type="SMART" id="SM00903">
    <property type="entry name" value="Flavin_Reduct"/>
    <property type="match status" value="1"/>
</dbReference>